<name>A0ACC1PHV5_9APHY</name>
<evidence type="ECO:0000313" key="2">
    <source>
        <dbReference type="Proteomes" id="UP001144978"/>
    </source>
</evidence>
<organism evidence="1 2">
    <name type="scientific">Trametes sanguinea</name>
    <dbReference type="NCBI Taxonomy" id="158606"/>
    <lineage>
        <taxon>Eukaryota</taxon>
        <taxon>Fungi</taxon>
        <taxon>Dikarya</taxon>
        <taxon>Basidiomycota</taxon>
        <taxon>Agaricomycotina</taxon>
        <taxon>Agaricomycetes</taxon>
        <taxon>Polyporales</taxon>
        <taxon>Polyporaceae</taxon>
        <taxon>Trametes</taxon>
    </lineage>
</organism>
<protein>
    <submittedName>
        <fullName evidence="1">Uncharacterized protein</fullName>
    </submittedName>
</protein>
<sequence>MYADRFYRYFSSRDIASLSCSVTSTRWISKICADVVYRVTSAAVYTALVLSLWKRCLNAIASVTVHSVLRLKGQYDPCDRSLILGERQTYDRDTTVSVHRERMAPVWQCLAPSSYVRSFAIVPATAAGTPNRGGHLGMPATSPAVTPATIKMVRTSVSLAHRVSHVAEFTRMLPRTDLRSRASESNLPRTSGNTKRSSPGTILLQLNWDKLVWLRRSAIHEAVKMNLQSQESASPYTRSLRQAVESNRHVRHIEQHLGFEVRTVVVFQQSGTSVSVPVEAVFITDSWRPVCGTNARLGKRKRLRQFKAALHRQASEPSPKTRAAISSKAGGRPHIAHRTCQCPTSQSRTSDRSKLLGIHWEPAGQVAEIDICPDKRRPSRTDDSDADVLEDSAGCAPSTCDVQGKGHSSSSPPLIPARICSPYAPQPRPPPALPLPGAGPCISMPVRSPRARFFSPITLLIALDHWHTPRRHSGSTVYNHLRGAVSVDRHLLLMLTVQIIGVALCEIDADSTLRHSSILANLPAEEIRQDPGISTSTTINRNIARCESQTRHRSEHAWAIAVHCVHLSLEDGEASAVVTRESDVRTTRCSPLRQTIHGAPGTAVASLSEQTEHLAARRDPRRHPARFSEKPGGHAPPQIPRIPIFSMDTGTATWYWAGIG</sequence>
<accession>A0ACC1PHV5</accession>
<proteinExistence type="predicted"/>
<dbReference type="Proteomes" id="UP001144978">
    <property type="component" value="Unassembled WGS sequence"/>
</dbReference>
<gene>
    <name evidence="1" type="ORF">NUW54_g8022</name>
</gene>
<comment type="caution">
    <text evidence="1">The sequence shown here is derived from an EMBL/GenBank/DDBJ whole genome shotgun (WGS) entry which is preliminary data.</text>
</comment>
<evidence type="ECO:0000313" key="1">
    <source>
        <dbReference type="EMBL" id="KAJ2992067.1"/>
    </source>
</evidence>
<dbReference type="EMBL" id="JANSHE010002421">
    <property type="protein sequence ID" value="KAJ2992067.1"/>
    <property type="molecule type" value="Genomic_DNA"/>
</dbReference>
<reference evidence="1" key="1">
    <citation type="submission" date="2022-08" db="EMBL/GenBank/DDBJ databases">
        <title>Genome Sequence of Pycnoporus sanguineus.</title>
        <authorList>
            <person name="Buettner E."/>
        </authorList>
    </citation>
    <scope>NUCLEOTIDE SEQUENCE</scope>
    <source>
        <strain evidence="1">CG-C14</strain>
    </source>
</reference>
<keyword evidence="2" id="KW-1185">Reference proteome</keyword>